<keyword evidence="1" id="KW-0808">Transferase</keyword>
<comment type="caution">
    <text evidence="1">The sequence shown here is derived from an EMBL/GenBank/DDBJ whole genome shotgun (WGS) entry which is preliminary data.</text>
</comment>
<dbReference type="AlphaFoldDB" id="A0A6A1WSW8"/>
<evidence type="ECO:0000313" key="2">
    <source>
        <dbReference type="Proteomes" id="UP000516437"/>
    </source>
</evidence>
<dbReference type="GO" id="GO:0016740">
    <property type="term" value="F:transferase activity"/>
    <property type="evidence" value="ECO:0007669"/>
    <property type="project" value="UniProtKB-KW"/>
</dbReference>
<name>A0A6A1WSW8_9ROSI</name>
<dbReference type="Proteomes" id="UP000516437">
    <property type="component" value="Chromosome 1"/>
</dbReference>
<accession>A0A6A1WSW8</accession>
<gene>
    <name evidence="1" type="ORF">CJ030_MR1G004102</name>
</gene>
<evidence type="ECO:0000313" key="1">
    <source>
        <dbReference type="EMBL" id="KAB1225890.1"/>
    </source>
</evidence>
<dbReference type="EMBL" id="RXIC02000019">
    <property type="protein sequence ID" value="KAB1225890.1"/>
    <property type="molecule type" value="Genomic_DNA"/>
</dbReference>
<reference evidence="1 2" key="1">
    <citation type="journal article" date="2019" name="Plant Biotechnol. J.">
        <title>The red bayberry genome and genetic basis of sex determination.</title>
        <authorList>
            <person name="Jia H.M."/>
            <person name="Jia H.J."/>
            <person name="Cai Q.L."/>
            <person name="Wang Y."/>
            <person name="Zhao H.B."/>
            <person name="Yang W.F."/>
            <person name="Wang G.Y."/>
            <person name="Li Y.H."/>
            <person name="Zhan D.L."/>
            <person name="Shen Y.T."/>
            <person name="Niu Q.F."/>
            <person name="Chang L."/>
            <person name="Qiu J."/>
            <person name="Zhao L."/>
            <person name="Xie H.B."/>
            <person name="Fu W.Y."/>
            <person name="Jin J."/>
            <person name="Li X.W."/>
            <person name="Jiao Y."/>
            <person name="Zhou C.C."/>
            <person name="Tu T."/>
            <person name="Chai C.Y."/>
            <person name="Gao J.L."/>
            <person name="Fan L.J."/>
            <person name="van de Weg E."/>
            <person name="Wang J.Y."/>
            <person name="Gao Z.S."/>
        </authorList>
    </citation>
    <scope>NUCLEOTIDE SEQUENCE [LARGE SCALE GENOMIC DNA]</scope>
    <source>
        <tissue evidence="1">Leaves</tissue>
    </source>
</reference>
<dbReference type="OrthoDB" id="1700804at2759"/>
<protein>
    <submittedName>
        <fullName evidence="1">Putative glucuronoxylan glucuronosyltransferase F8H</fullName>
    </submittedName>
</protein>
<proteinExistence type="predicted"/>
<keyword evidence="2" id="KW-1185">Reference proteome</keyword>
<sequence>MKWILSSSSYNFSIVNRFPKIGHARNLLASVVQVVFVASHDYGIPGFLTKSIILQTFGINYNHPCDQDFDNVVIPPYISLESVRAMTTGKKKRNVNLNF</sequence>
<organism evidence="1 2">
    <name type="scientific">Morella rubra</name>
    <name type="common">Chinese bayberry</name>
    <dbReference type="NCBI Taxonomy" id="262757"/>
    <lineage>
        <taxon>Eukaryota</taxon>
        <taxon>Viridiplantae</taxon>
        <taxon>Streptophyta</taxon>
        <taxon>Embryophyta</taxon>
        <taxon>Tracheophyta</taxon>
        <taxon>Spermatophyta</taxon>
        <taxon>Magnoliopsida</taxon>
        <taxon>eudicotyledons</taxon>
        <taxon>Gunneridae</taxon>
        <taxon>Pentapetalae</taxon>
        <taxon>rosids</taxon>
        <taxon>fabids</taxon>
        <taxon>Fagales</taxon>
        <taxon>Myricaceae</taxon>
        <taxon>Morella</taxon>
    </lineage>
</organism>